<name>A0A1N6KPB1_9BURK</name>
<feature type="compositionally biased region" description="Basic and acidic residues" evidence="1">
    <location>
        <begin position="24"/>
        <end position="41"/>
    </location>
</feature>
<evidence type="ECO:0000313" key="2">
    <source>
        <dbReference type="EMBL" id="SIO58379.1"/>
    </source>
</evidence>
<dbReference type="EMBL" id="FSRU01000002">
    <property type="protein sequence ID" value="SIO58379.1"/>
    <property type="molecule type" value="Genomic_DNA"/>
</dbReference>
<dbReference type="AlphaFoldDB" id="A0A1N6KPB1"/>
<dbReference type="RefSeq" id="WP_074298672.1">
    <property type="nucleotide sequence ID" value="NZ_FSRU01000002.1"/>
</dbReference>
<protein>
    <submittedName>
        <fullName evidence="2">Uncharacterized protein</fullName>
    </submittedName>
</protein>
<gene>
    <name evidence="2" type="ORF">SAMN05444165_4123</name>
</gene>
<dbReference type="Proteomes" id="UP000185151">
    <property type="component" value="Unassembled WGS sequence"/>
</dbReference>
<proteinExistence type="predicted"/>
<reference evidence="2 3" key="1">
    <citation type="submission" date="2016-11" db="EMBL/GenBank/DDBJ databases">
        <authorList>
            <person name="Jaros S."/>
            <person name="Januszkiewicz K."/>
            <person name="Wedrychowicz H."/>
        </authorList>
    </citation>
    <scope>NUCLEOTIDE SEQUENCE [LARGE SCALE GENOMIC DNA]</scope>
    <source>
        <strain evidence="2 3">GAS95</strain>
    </source>
</reference>
<feature type="region of interest" description="Disordered" evidence="1">
    <location>
        <begin position="24"/>
        <end position="77"/>
    </location>
</feature>
<feature type="compositionally biased region" description="Basic and acidic residues" evidence="1">
    <location>
        <begin position="55"/>
        <end position="64"/>
    </location>
</feature>
<sequence>MAKKWIGKATANAHGQFREKAEKAGKSTAEFAKEHEHDSGKTGEQARLAETLMGMHDDDGDKKSPGKKLYPNQGKKK</sequence>
<accession>A0A1N6KPB1</accession>
<evidence type="ECO:0000313" key="3">
    <source>
        <dbReference type="Proteomes" id="UP000185151"/>
    </source>
</evidence>
<dbReference type="OrthoDB" id="9933531at2"/>
<keyword evidence="3" id="KW-1185">Reference proteome</keyword>
<organism evidence="2 3">
    <name type="scientific">Paraburkholderia phenazinium</name>
    <dbReference type="NCBI Taxonomy" id="60549"/>
    <lineage>
        <taxon>Bacteria</taxon>
        <taxon>Pseudomonadati</taxon>
        <taxon>Pseudomonadota</taxon>
        <taxon>Betaproteobacteria</taxon>
        <taxon>Burkholderiales</taxon>
        <taxon>Burkholderiaceae</taxon>
        <taxon>Paraburkholderia</taxon>
    </lineage>
</organism>
<evidence type="ECO:0000256" key="1">
    <source>
        <dbReference type="SAM" id="MobiDB-lite"/>
    </source>
</evidence>